<dbReference type="AlphaFoldDB" id="A0A4R5PHE4"/>
<evidence type="ECO:0000313" key="4">
    <source>
        <dbReference type="EMBL" id="TDH34318.1"/>
    </source>
</evidence>
<dbReference type="InterPro" id="IPR035919">
    <property type="entry name" value="EAL_sf"/>
</dbReference>
<proteinExistence type="predicted"/>
<dbReference type="RefSeq" id="WP_133285664.1">
    <property type="nucleotide sequence ID" value="NZ_SMSI01000004.1"/>
</dbReference>
<dbReference type="PANTHER" id="PTHR33121">
    <property type="entry name" value="CYCLIC DI-GMP PHOSPHODIESTERASE PDEF"/>
    <property type="match status" value="1"/>
</dbReference>
<keyword evidence="1" id="KW-1133">Transmembrane helix</keyword>
<protein>
    <submittedName>
        <fullName evidence="4">GGDEF domain-containing protein</fullName>
    </submittedName>
</protein>
<feature type="transmembrane region" description="Helical" evidence="1">
    <location>
        <begin position="48"/>
        <end position="68"/>
    </location>
</feature>
<dbReference type="GO" id="GO:0071111">
    <property type="term" value="F:cyclic-guanylate-specific phosphodiesterase activity"/>
    <property type="evidence" value="ECO:0007669"/>
    <property type="project" value="InterPro"/>
</dbReference>
<dbReference type="InterPro" id="IPR050706">
    <property type="entry name" value="Cyclic-di-GMP_PDE-like"/>
</dbReference>
<dbReference type="Pfam" id="PF00990">
    <property type="entry name" value="GGDEF"/>
    <property type="match status" value="1"/>
</dbReference>
<dbReference type="SUPFAM" id="SSF141868">
    <property type="entry name" value="EAL domain-like"/>
    <property type="match status" value="1"/>
</dbReference>
<dbReference type="InterPro" id="IPR043128">
    <property type="entry name" value="Rev_trsase/Diguanyl_cyclase"/>
</dbReference>
<dbReference type="SUPFAM" id="SSF55073">
    <property type="entry name" value="Nucleotide cyclase"/>
    <property type="match status" value="1"/>
</dbReference>
<feature type="domain" description="EAL" evidence="2">
    <location>
        <begin position="314"/>
        <end position="567"/>
    </location>
</feature>
<name>A0A4R5PHE4_9HYPH</name>
<sequence length="612" mass="66590">MASACQTTTSPDKAPRKRALALAAAAVPVLALAELPLLVVAAPAELPAWATLVLAGSALSIAGLWYAINRASHRIAQLEQAVEAVIEGQEEIDIPRIGLPPLRPLAERIARLPGMIAEARLRQRRRHEINPETELPRRAFFKNCVEQLITAPSAQGCLIHIDIANLKVLCERYGQTIAGPVLSRVAMRIAAATPIMTLGNNIANLRSEQAARLPVLAHTAHTQFVLHVPDYSSIEDIERQTTQIISAFTEPVRVGDRQIPVEIALGVARYPDDGESFEDIANKAALAAMRAASPAFPDCLIIYDSGLMQDIKNRDGLEQDLHQAIADRSLQIVYQPKVHSSDWSNAGVEALVRWRHPTRGEVSPGDFIPIAEASGLIVDLGMFVMAEAARQCAEWSRQGRLIGVSINVAAGQVARPDFADKVLEIIELNDCPPTLVTIEITETMAHSNNNRFVEQLHRLRAAGLKLAIDDFGIGYSNLAHLAELDFDALKMDRSLISKLETSSRTVEVCRAIVNLGKALGCKVVAEGVETAGQAAAASKLGCDEIQGYYVSAELNAADYIDWQDRVEATSLIRTVRDIFGEGIVPKFAHDELDPDRQSVENMLRIFSKVAGD</sequence>
<dbReference type="PROSITE" id="PS50887">
    <property type="entry name" value="GGDEF"/>
    <property type="match status" value="1"/>
</dbReference>
<dbReference type="SMART" id="SM00267">
    <property type="entry name" value="GGDEF"/>
    <property type="match status" value="1"/>
</dbReference>
<evidence type="ECO:0000259" key="2">
    <source>
        <dbReference type="PROSITE" id="PS50883"/>
    </source>
</evidence>
<dbReference type="InterPro" id="IPR029787">
    <property type="entry name" value="Nucleotide_cyclase"/>
</dbReference>
<keyword evidence="1" id="KW-0812">Transmembrane</keyword>
<dbReference type="SMART" id="SM00052">
    <property type="entry name" value="EAL"/>
    <property type="match status" value="1"/>
</dbReference>
<dbReference type="PANTHER" id="PTHR33121:SF70">
    <property type="entry name" value="SIGNALING PROTEIN YKOW"/>
    <property type="match status" value="1"/>
</dbReference>
<evidence type="ECO:0000256" key="1">
    <source>
        <dbReference type="SAM" id="Phobius"/>
    </source>
</evidence>
<dbReference type="CDD" id="cd01948">
    <property type="entry name" value="EAL"/>
    <property type="match status" value="1"/>
</dbReference>
<accession>A0A4R5PHE4</accession>
<comment type="caution">
    <text evidence="4">The sequence shown here is derived from an EMBL/GenBank/DDBJ whole genome shotgun (WGS) entry which is preliminary data.</text>
</comment>
<feature type="domain" description="GGDEF" evidence="3">
    <location>
        <begin position="154"/>
        <end position="305"/>
    </location>
</feature>
<dbReference type="PROSITE" id="PS50883">
    <property type="entry name" value="EAL"/>
    <property type="match status" value="1"/>
</dbReference>
<dbReference type="InterPro" id="IPR001633">
    <property type="entry name" value="EAL_dom"/>
</dbReference>
<dbReference type="Pfam" id="PF00563">
    <property type="entry name" value="EAL"/>
    <property type="match status" value="1"/>
</dbReference>
<dbReference type="Gene3D" id="3.20.20.450">
    <property type="entry name" value="EAL domain"/>
    <property type="match status" value="1"/>
</dbReference>
<evidence type="ECO:0000259" key="3">
    <source>
        <dbReference type="PROSITE" id="PS50887"/>
    </source>
</evidence>
<feature type="transmembrane region" description="Helical" evidence="1">
    <location>
        <begin position="20"/>
        <end position="42"/>
    </location>
</feature>
<dbReference type="InterPro" id="IPR000160">
    <property type="entry name" value="GGDEF_dom"/>
</dbReference>
<dbReference type="Proteomes" id="UP000295131">
    <property type="component" value="Unassembled WGS sequence"/>
</dbReference>
<reference evidence="4 5" key="1">
    <citation type="journal article" date="2013" name="Int. J. Syst. Evol. Microbiol.">
        <title>Hoeflea suaedae sp. nov., an endophytic bacterium isolated from the root of the halophyte Suaeda maritima.</title>
        <authorList>
            <person name="Chung E.J."/>
            <person name="Park J.A."/>
            <person name="Pramanik P."/>
            <person name="Bibi F."/>
            <person name="Jeon C.O."/>
            <person name="Chung Y.R."/>
        </authorList>
    </citation>
    <scope>NUCLEOTIDE SEQUENCE [LARGE SCALE GENOMIC DNA]</scope>
    <source>
        <strain evidence="4 5">YC6898</strain>
    </source>
</reference>
<keyword evidence="1" id="KW-0472">Membrane</keyword>
<dbReference type="Gene3D" id="3.30.70.270">
    <property type="match status" value="1"/>
</dbReference>
<dbReference type="EMBL" id="SMSI01000004">
    <property type="protein sequence ID" value="TDH34318.1"/>
    <property type="molecule type" value="Genomic_DNA"/>
</dbReference>
<dbReference type="OrthoDB" id="9814202at2"/>
<keyword evidence="5" id="KW-1185">Reference proteome</keyword>
<gene>
    <name evidence="4" type="ORF">E2A64_16750</name>
</gene>
<evidence type="ECO:0000313" key="5">
    <source>
        <dbReference type="Proteomes" id="UP000295131"/>
    </source>
</evidence>
<organism evidence="4 5">
    <name type="scientific">Pseudohoeflea suaedae</name>
    <dbReference type="NCBI Taxonomy" id="877384"/>
    <lineage>
        <taxon>Bacteria</taxon>
        <taxon>Pseudomonadati</taxon>
        <taxon>Pseudomonadota</taxon>
        <taxon>Alphaproteobacteria</taxon>
        <taxon>Hyphomicrobiales</taxon>
        <taxon>Rhizobiaceae</taxon>
        <taxon>Pseudohoeflea</taxon>
    </lineage>
</organism>